<dbReference type="AlphaFoldDB" id="A0A921MQ19"/>
<gene>
    <name evidence="1" type="ORF">K8U91_02470</name>
</gene>
<dbReference type="Gene3D" id="3.30.420.250">
    <property type="match status" value="1"/>
</dbReference>
<reference evidence="1" key="1">
    <citation type="journal article" date="2021" name="PeerJ">
        <title>Extensive microbial diversity within the chicken gut microbiome revealed by metagenomics and culture.</title>
        <authorList>
            <person name="Gilroy R."/>
            <person name="Ravi A."/>
            <person name="Getino M."/>
            <person name="Pursley I."/>
            <person name="Horton D.L."/>
            <person name="Alikhan N.F."/>
            <person name="Baker D."/>
            <person name="Gharbi K."/>
            <person name="Hall N."/>
            <person name="Watson M."/>
            <person name="Adriaenssens E.M."/>
            <person name="Foster-Nyarko E."/>
            <person name="Jarju S."/>
            <person name="Secka A."/>
            <person name="Antonio M."/>
            <person name="Oren A."/>
            <person name="Chaudhuri R.R."/>
            <person name="La Ragione R."/>
            <person name="Hildebrand F."/>
            <person name="Pallen M.J."/>
        </authorList>
    </citation>
    <scope>NUCLEOTIDE SEQUENCE</scope>
    <source>
        <strain evidence="1">CHK121-7720</strain>
    </source>
</reference>
<organism evidence="1 2">
    <name type="scientific">Barnesiella viscericola</name>
    <dbReference type="NCBI Taxonomy" id="397865"/>
    <lineage>
        <taxon>Bacteria</taxon>
        <taxon>Pseudomonadati</taxon>
        <taxon>Bacteroidota</taxon>
        <taxon>Bacteroidia</taxon>
        <taxon>Bacteroidales</taxon>
        <taxon>Barnesiellaceae</taxon>
        <taxon>Barnesiella</taxon>
    </lineage>
</organism>
<proteinExistence type="predicted"/>
<sequence>MEPIPALNQLMKESHKYILTMYADGSYLHILLQHTEQRGTIVADRLPIQPTQASLEEAVFSQPILTRAFEKVFFITDSTRYTFIPNAFASAEDNPRYFNFCFPDSDGTAVSAELPHTGAQILFDVDTERLSFVRRTFDRPVVLHRLAPMCEYFYRKSRLAYNAKLYVHWGSESIDLFAFNQQGLLLTNSFAIHHVNDGIYYILNVWKQLGFNATDDELSLSGDHQELRQHIIPLLRKHLAFITLTKFPSTPPTGDESLPLPLRLITAYL</sequence>
<dbReference type="EMBL" id="DYUD01000010">
    <property type="protein sequence ID" value="HJG88330.1"/>
    <property type="molecule type" value="Genomic_DNA"/>
</dbReference>
<dbReference type="Pfam" id="PF12864">
    <property type="entry name" value="DUF3822"/>
    <property type="match status" value="1"/>
</dbReference>
<reference evidence="1" key="2">
    <citation type="submission" date="2021-09" db="EMBL/GenBank/DDBJ databases">
        <authorList>
            <person name="Gilroy R."/>
        </authorList>
    </citation>
    <scope>NUCLEOTIDE SEQUENCE</scope>
    <source>
        <strain evidence="1">CHK121-7720</strain>
    </source>
</reference>
<dbReference type="CDD" id="cd24013">
    <property type="entry name" value="ASKHA_ATPase_BT3980-like"/>
    <property type="match status" value="1"/>
</dbReference>
<evidence type="ECO:0000313" key="2">
    <source>
        <dbReference type="Proteomes" id="UP000757103"/>
    </source>
</evidence>
<comment type="caution">
    <text evidence="1">The sequence shown here is derived from an EMBL/GenBank/DDBJ whole genome shotgun (WGS) entry which is preliminary data.</text>
</comment>
<protein>
    <submittedName>
        <fullName evidence="1">DUF3822 family protein</fullName>
    </submittedName>
</protein>
<evidence type="ECO:0000313" key="1">
    <source>
        <dbReference type="EMBL" id="HJG88330.1"/>
    </source>
</evidence>
<name>A0A921MQ19_9BACT</name>
<accession>A0A921MQ19</accession>
<dbReference type="RefSeq" id="WP_273305390.1">
    <property type="nucleotide sequence ID" value="NZ_DYUD01000010.1"/>
</dbReference>
<dbReference type="Gene3D" id="3.30.420.260">
    <property type="match status" value="1"/>
</dbReference>
<dbReference type="InterPro" id="IPR024213">
    <property type="entry name" value="DUF3822"/>
</dbReference>
<dbReference type="Proteomes" id="UP000757103">
    <property type="component" value="Unassembled WGS sequence"/>
</dbReference>